<organism evidence="1">
    <name type="scientific">Rhizophora mucronata</name>
    <name type="common">Asiatic mangrove</name>
    <dbReference type="NCBI Taxonomy" id="61149"/>
    <lineage>
        <taxon>Eukaryota</taxon>
        <taxon>Viridiplantae</taxon>
        <taxon>Streptophyta</taxon>
        <taxon>Embryophyta</taxon>
        <taxon>Tracheophyta</taxon>
        <taxon>Spermatophyta</taxon>
        <taxon>Magnoliopsida</taxon>
        <taxon>eudicotyledons</taxon>
        <taxon>Gunneridae</taxon>
        <taxon>Pentapetalae</taxon>
        <taxon>rosids</taxon>
        <taxon>fabids</taxon>
        <taxon>Malpighiales</taxon>
        <taxon>Rhizophoraceae</taxon>
        <taxon>Rhizophora</taxon>
    </lineage>
</organism>
<sequence length="58" mass="6990">MFLRDCGPYFIMLTMHFHLRSATSPWENNKTRRTERKKGLQSCFRSIKELELKNTNLN</sequence>
<proteinExistence type="predicted"/>
<name>A0A2P2PMS5_RHIMU</name>
<dbReference type="EMBL" id="GGEC01075491">
    <property type="protein sequence ID" value="MBX55975.1"/>
    <property type="molecule type" value="Transcribed_RNA"/>
</dbReference>
<protein>
    <submittedName>
        <fullName evidence="1">Uncharacterized protein</fullName>
    </submittedName>
</protein>
<accession>A0A2P2PMS5</accession>
<reference evidence="1" key="1">
    <citation type="submission" date="2018-02" db="EMBL/GenBank/DDBJ databases">
        <title>Rhizophora mucronata_Transcriptome.</title>
        <authorList>
            <person name="Meera S.P."/>
            <person name="Sreeshan A."/>
            <person name="Augustine A."/>
        </authorList>
    </citation>
    <scope>NUCLEOTIDE SEQUENCE</scope>
    <source>
        <tissue evidence="1">Leaf</tissue>
    </source>
</reference>
<evidence type="ECO:0000313" key="1">
    <source>
        <dbReference type="EMBL" id="MBX55975.1"/>
    </source>
</evidence>
<dbReference type="AlphaFoldDB" id="A0A2P2PMS5"/>